<evidence type="ECO:0008006" key="5">
    <source>
        <dbReference type="Google" id="ProtNLM"/>
    </source>
</evidence>
<keyword evidence="2" id="KW-0732">Signal</keyword>
<keyword evidence="4" id="KW-1185">Reference proteome</keyword>
<dbReference type="InParanoid" id="A0A369JNL7"/>
<protein>
    <recommendedName>
        <fullName evidence="5">HAUS augmin-like complex subunit 6 N-terminal domain-containing protein</fullName>
    </recommendedName>
</protein>
<evidence type="ECO:0000313" key="3">
    <source>
        <dbReference type="EMBL" id="RDB23829.1"/>
    </source>
</evidence>
<accession>A0A369JNL7</accession>
<name>A0A369JNL7_HYPMA</name>
<dbReference type="EMBL" id="LUEZ02000046">
    <property type="protein sequence ID" value="RDB23829.1"/>
    <property type="molecule type" value="Genomic_DNA"/>
</dbReference>
<feature type="region of interest" description="Disordered" evidence="1">
    <location>
        <begin position="652"/>
        <end position="681"/>
    </location>
</feature>
<feature type="region of interest" description="Disordered" evidence="1">
    <location>
        <begin position="578"/>
        <end position="621"/>
    </location>
</feature>
<gene>
    <name evidence="3" type="ORF">Hypma_008945</name>
</gene>
<organism evidence="3 4">
    <name type="scientific">Hypsizygus marmoreus</name>
    <name type="common">White beech mushroom</name>
    <name type="synonym">Agaricus marmoreus</name>
    <dbReference type="NCBI Taxonomy" id="39966"/>
    <lineage>
        <taxon>Eukaryota</taxon>
        <taxon>Fungi</taxon>
        <taxon>Dikarya</taxon>
        <taxon>Basidiomycota</taxon>
        <taxon>Agaricomycotina</taxon>
        <taxon>Agaricomycetes</taxon>
        <taxon>Agaricomycetidae</taxon>
        <taxon>Agaricales</taxon>
        <taxon>Tricholomatineae</taxon>
        <taxon>Lyophyllaceae</taxon>
        <taxon>Hypsizygus</taxon>
    </lineage>
</organism>
<dbReference type="Proteomes" id="UP000076154">
    <property type="component" value="Unassembled WGS sequence"/>
</dbReference>
<evidence type="ECO:0000313" key="4">
    <source>
        <dbReference type="Proteomes" id="UP000076154"/>
    </source>
</evidence>
<evidence type="ECO:0000256" key="1">
    <source>
        <dbReference type="SAM" id="MobiDB-lite"/>
    </source>
</evidence>
<proteinExistence type="predicted"/>
<feature type="signal peptide" evidence="2">
    <location>
        <begin position="1"/>
        <end position="27"/>
    </location>
</feature>
<dbReference type="AlphaFoldDB" id="A0A369JNL7"/>
<sequence>MSASSVLSLPIPLILLVHLHILEYPHANKPEYDHNIFESRVRGLRDRTKLLEDVCYFLVGRLEGSSSNRTILPTYPCLAPSDTVAFRTSLAKYLETLRHDSLYPSSKAPALANGKVKVKNDGTAVAWWWKDVLVRKSLLEECAGEKFERLLLSVSTHALLRGTLSPIAVVPENTYDLLRSQPTAYADLLAKCKSARRAWSHSASLLLQRQEDLRALREHLKSPTGSAPSKYASLPTNRLVALTNSKHQDLLRRIWLGHNGRRALDFLTKLSGIDDGSGSDSTTLSEPLSVMSTAQLPTILPQPLPVAAAHHPGNLKKLRKPIFASTKQKPAPPTIEGAEAVMKPGTRNFAKIALADRVDAEARTHQALADALVRLRKVGEGLVLRKRRLDETLLERKGVQPLNLWQPQRGPPVDFDTQPTPDLLSSLCLDIPEPESLEARIDHVREHMLTSYPPIPDLSAPRVPASVPEQPPPKTGSSKIPHSIKAGHARARTPEHEPHLLTSTPPPTVRPHHHQAGNKDNNTKKEGARLKMPRKSIRFSLAVVNRRPSLFATGNALDEEDVFENDVDRIVHGTLDTSTSSLSSIPMTPKGRTPKPNRIFTGTRTKTFRSGGGGSTVKKQPKKSYPIVFEEPRVGLPSLLGAGESFDALFGDGDGSEDEDDWGGAGWGKRKDGEEGGGEEYVDEAPSMTLRDILLSADTTQFDLLDDEAGEDGMRQLAGIGEEEDASFEWA</sequence>
<feature type="region of interest" description="Disordered" evidence="1">
    <location>
        <begin position="452"/>
        <end position="529"/>
    </location>
</feature>
<feature type="chain" id="PRO_5016630360" description="HAUS augmin-like complex subunit 6 N-terminal domain-containing protein" evidence="2">
    <location>
        <begin position="28"/>
        <end position="731"/>
    </location>
</feature>
<reference evidence="3" key="1">
    <citation type="submission" date="2018-04" db="EMBL/GenBank/DDBJ databases">
        <title>Whole genome sequencing of Hypsizygus marmoreus.</title>
        <authorList>
            <person name="Choi I.-G."/>
            <person name="Min B."/>
            <person name="Kim J.-G."/>
            <person name="Kim S."/>
            <person name="Oh Y.-L."/>
            <person name="Kong W.-S."/>
            <person name="Park H."/>
            <person name="Jeong J."/>
            <person name="Song E.-S."/>
        </authorList>
    </citation>
    <scope>NUCLEOTIDE SEQUENCE [LARGE SCALE GENOMIC DNA]</scope>
    <source>
        <strain evidence="3">51987-8</strain>
    </source>
</reference>
<comment type="caution">
    <text evidence="3">The sequence shown here is derived from an EMBL/GenBank/DDBJ whole genome shotgun (WGS) entry which is preliminary data.</text>
</comment>
<dbReference type="OrthoDB" id="5575722at2759"/>
<evidence type="ECO:0000256" key="2">
    <source>
        <dbReference type="SAM" id="SignalP"/>
    </source>
</evidence>